<dbReference type="GO" id="GO:0015074">
    <property type="term" value="P:DNA integration"/>
    <property type="evidence" value="ECO:0007669"/>
    <property type="project" value="UniProtKB-KW"/>
</dbReference>
<dbReference type="Gene3D" id="1.10.443.10">
    <property type="entry name" value="Intergrase catalytic core"/>
    <property type="match status" value="1"/>
</dbReference>
<dbReference type="PROSITE" id="PS51898">
    <property type="entry name" value="TYR_RECOMBINASE"/>
    <property type="match status" value="1"/>
</dbReference>
<feature type="domain" description="Core-binding (CB)" evidence="5">
    <location>
        <begin position="67"/>
        <end position="153"/>
    </location>
</feature>
<dbReference type="InterPro" id="IPR010998">
    <property type="entry name" value="Integrase_recombinase_N"/>
</dbReference>
<name>A0A644VXX0_9ZZZZ</name>
<dbReference type="Pfam" id="PF14659">
    <property type="entry name" value="Phage_int_SAM_3"/>
    <property type="match status" value="1"/>
</dbReference>
<comment type="caution">
    <text evidence="6">The sequence shown here is derived from an EMBL/GenBank/DDBJ whole genome shotgun (WGS) entry which is preliminary data.</text>
</comment>
<evidence type="ECO:0000259" key="5">
    <source>
        <dbReference type="PROSITE" id="PS51900"/>
    </source>
</evidence>
<organism evidence="6">
    <name type="scientific">bioreactor metagenome</name>
    <dbReference type="NCBI Taxonomy" id="1076179"/>
    <lineage>
        <taxon>unclassified sequences</taxon>
        <taxon>metagenomes</taxon>
        <taxon>ecological metagenomes</taxon>
    </lineage>
</organism>
<dbReference type="GO" id="GO:0003677">
    <property type="term" value="F:DNA binding"/>
    <property type="evidence" value="ECO:0007669"/>
    <property type="project" value="UniProtKB-KW"/>
</dbReference>
<evidence type="ECO:0000259" key="4">
    <source>
        <dbReference type="PROSITE" id="PS51898"/>
    </source>
</evidence>
<dbReference type="Gene3D" id="1.10.150.130">
    <property type="match status" value="1"/>
</dbReference>
<keyword evidence="2" id="KW-0238">DNA-binding</keyword>
<dbReference type="InterPro" id="IPR050090">
    <property type="entry name" value="Tyrosine_recombinase_XerCD"/>
</dbReference>
<dbReference type="CDD" id="cd01189">
    <property type="entry name" value="INT_ICEBs1_C_like"/>
    <property type="match status" value="1"/>
</dbReference>
<evidence type="ECO:0000256" key="1">
    <source>
        <dbReference type="ARBA" id="ARBA00022908"/>
    </source>
</evidence>
<dbReference type="PROSITE" id="PS51900">
    <property type="entry name" value="CB"/>
    <property type="match status" value="1"/>
</dbReference>
<dbReference type="Pfam" id="PF00589">
    <property type="entry name" value="Phage_integrase"/>
    <property type="match status" value="1"/>
</dbReference>
<sequence>MVAGHLQEKYGYYYAVLNYTDENGKRKTKWIATGLEVKGNKKRAEAILLEQRHLFEQKLSEIPVVNKDDILFADYMIKWLGIAKTSIAVPTYASYSQMVNKIIVPYFRARKITLRELKASDIQDFYLEKLKHVSASSVIHYHSNIHKALKYAVKTDLIPVNPADKVDRPKKEKFVGSFYDAEEVKKLFAASKGTILEIPIMFGAFYGLRRSEVVGLKWDAVDFERDTISIRHTVTSCTIDGKDIIYASDTTKTKSSRRTLPLAPFVRARLLRLQEEQKKNKKLCGRSYNKDYLEYICVDEIGGLIKPDYVTDGFRNFLRENGFRAIRFHDLRHTCASLMLANNVPMKQIQEWLGHSDFSTTANIYAHLDYSSKISSADALIAGLDLEEKP</sequence>
<accession>A0A644VXX0</accession>
<dbReference type="InterPro" id="IPR004107">
    <property type="entry name" value="Integrase_SAM-like_N"/>
</dbReference>
<keyword evidence="3" id="KW-0233">DNA recombination</keyword>
<dbReference type="GO" id="GO:0006310">
    <property type="term" value="P:DNA recombination"/>
    <property type="evidence" value="ECO:0007669"/>
    <property type="project" value="UniProtKB-KW"/>
</dbReference>
<protein>
    <submittedName>
        <fullName evidence="6">Tyrosine recombinase XerC</fullName>
    </submittedName>
</protein>
<evidence type="ECO:0000256" key="2">
    <source>
        <dbReference type="ARBA" id="ARBA00023125"/>
    </source>
</evidence>
<gene>
    <name evidence="6" type="primary">xerC_44</name>
    <name evidence="6" type="ORF">SDC9_41329</name>
</gene>
<keyword evidence="1" id="KW-0229">DNA integration</keyword>
<proteinExistence type="predicted"/>
<dbReference type="InterPro" id="IPR002104">
    <property type="entry name" value="Integrase_catalytic"/>
</dbReference>
<dbReference type="PANTHER" id="PTHR30349">
    <property type="entry name" value="PHAGE INTEGRASE-RELATED"/>
    <property type="match status" value="1"/>
</dbReference>
<dbReference type="SUPFAM" id="SSF56349">
    <property type="entry name" value="DNA breaking-rejoining enzymes"/>
    <property type="match status" value="1"/>
</dbReference>
<reference evidence="6" key="1">
    <citation type="submission" date="2019-08" db="EMBL/GenBank/DDBJ databases">
        <authorList>
            <person name="Kucharzyk K."/>
            <person name="Murdoch R.W."/>
            <person name="Higgins S."/>
            <person name="Loffler F."/>
        </authorList>
    </citation>
    <scope>NUCLEOTIDE SEQUENCE</scope>
</reference>
<dbReference type="InterPro" id="IPR013762">
    <property type="entry name" value="Integrase-like_cat_sf"/>
</dbReference>
<dbReference type="AlphaFoldDB" id="A0A644VXX0"/>
<dbReference type="InterPro" id="IPR011010">
    <property type="entry name" value="DNA_brk_join_enz"/>
</dbReference>
<dbReference type="EMBL" id="VSSQ01000457">
    <property type="protein sequence ID" value="MPL95163.1"/>
    <property type="molecule type" value="Genomic_DNA"/>
</dbReference>
<dbReference type="InterPro" id="IPR044068">
    <property type="entry name" value="CB"/>
</dbReference>
<feature type="domain" description="Tyr recombinase" evidence="4">
    <location>
        <begin position="174"/>
        <end position="378"/>
    </location>
</feature>
<evidence type="ECO:0000313" key="6">
    <source>
        <dbReference type="EMBL" id="MPL95163.1"/>
    </source>
</evidence>
<evidence type="ECO:0000256" key="3">
    <source>
        <dbReference type="ARBA" id="ARBA00023172"/>
    </source>
</evidence>
<dbReference type="PANTHER" id="PTHR30349:SF91">
    <property type="entry name" value="INTA PROTEIN"/>
    <property type="match status" value="1"/>
</dbReference>